<evidence type="ECO:0000256" key="1">
    <source>
        <dbReference type="ARBA" id="ARBA00006739"/>
    </source>
</evidence>
<organism evidence="3 4">
    <name type="scientific">Humibacillus xanthopallidus</name>
    <dbReference type="NCBI Taxonomy" id="412689"/>
    <lineage>
        <taxon>Bacteria</taxon>
        <taxon>Bacillati</taxon>
        <taxon>Actinomycetota</taxon>
        <taxon>Actinomycetes</taxon>
        <taxon>Micrococcales</taxon>
        <taxon>Intrasporangiaceae</taxon>
        <taxon>Humibacillus</taxon>
    </lineage>
</organism>
<sequence>MESGPTRRNDDVWVIVPCYNEGPVVRGVLERVREHFPHVVAVDDGSRDNSASEIAAAGARLVQHPVNMGAGAAYQTGIEFALRDPEAQIFVTFDADGQHRVEDVMAMVDHLRKSDVDVLIGSRFLGTVDGMSMSRRALLRAAVVFERMTTGIALTDAHQGLRVFRRSFARVLDLKAHDMSWASEFLTRMSEHQTSYEEYPVHVLYTDYSRAKGQRSINSVNIGVDVLINKLLRGR</sequence>
<dbReference type="CDD" id="cd04179">
    <property type="entry name" value="DPM_DPG-synthase_like"/>
    <property type="match status" value="1"/>
</dbReference>
<dbReference type="GO" id="GO:0016740">
    <property type="term" value="F:transferase activity"/>
    <property type="evidence" value="ECO:0007669"/>
    <property type="project" value="UniProtKB-KW"/>
</dbReference>
<dbReference type="Pfam" id="PF00535">
    <property type="entry name" value="Glycos_transf_2"/>
    <property type="match status" value="1"/>
</dbReference>
<dbReference type="PANTHER" id="PTHR48090:SF7">
    <property type="entry name" value="RFBJ PROTEIN"/>
    <property type="match status" value="1"/>
</dbReference>
<accession>A0A543HZX4</accession>
<dbReference type="Gene3D" id="3.90.550.10">
    <property type="entry name" value="Spore Coat Polysaccharide Biosynthesis Protein SpsA, Chain A"/>
    <property type="match status" value="1"/>
</dbReference>
<keyword evidence="4" id="KW-1185">Reference proteome</keyword>
<dbReference type="SUPFAM" id="SSF53448">
    <property type="entry name" value="Nucleotide-diphospho-sugar transferases"/>
    <property type="match status" value="1"/>
</dbReference>
<dbReference type="RefSeq" id="WP_141841602.1">
    <property type="nucleotide sequence ID" value="NZ_VFPM01000001.1"/>
</dbReference>
<keyword evidence="3" id="KW-0808">Transferase</keyword>
<evidence type="ECO:0000313" key="3">
    <source>
        <dbReference type="EMBL" id="TQM63882.1"/>
    </source>
</evidence>
<evidence type="ECO:0000259" key="2">
    <source>
        <dbReference type="Pfam" id="PF00535"/>
    </source>
</evidence>
<proteinExistence type="inferred from homology"/>
<comment type="caution">
    <text evidence="3">The sequence shown here is derived from an EMBL/GenBank/DDBJ whole genome shotgun (WGS) entry which is preliminary data.</text>
</comment>
<dbReference type="OrthoDB" id="9810303at2"/>
<dbReference type="InterPro" id="IPR050256">
    <property type="entry name" value="Glycosyltransferase_2"/>
</dbReference>
<dbReference type="AlphaFoldDB" id="A0A543HZX4"/>
<evidence type="ECO:0000313" key="4">
    <source>
        <dbReference type="Proteomes" id="UP000316747"/>
    </source>
</evidence>
<gene>
    <name evidence="3" type="ORF">FBY41_0236</name>
</gene>
<dbReference type="InterPro" id="IPR001173">
    <property type="entry name" value="Glyco_trans_2-like"/>
</dbReference>
<protein>
    <submittedName>
        <fullName evidence="3">Glycosyl transferase family 2</fullName>
    </submittedName>
</protein>
<dbReference type="EMBL" id="VFPM01000001">
    <property type="protein sequence ID" value="TQM63882.1"/>
    <property type="molecule type" value="Genomic_DNA"/>
</dbReference>
<feature type="domain" description="Glycosyltransferase 2-like" evidence="2">
    <location>
        <begin position="14"/>
        <end position="169"/>
    </location>
</feature>
<comment type="similarity">
    <text evidence="1">Belongs to the glycosyltransferase 2 family.</text>
</comment>
<name>A0A543HZX4_9MICO</name>
<dbReference type="InterPro" id="IPR029044">
    <property type="entry name" value="Nucleotide-diphossugar_trans"/>
</dbReference>
<dbReference type="PANTHER" id="PTHR48090">
    <property type="entry name" value="UNDECAPRENYL-PHOSPHATE 4-DEOXY-4-FORMAMIDO-L-ARABINOSE TRANSFERASE-RELATED"/>
    <property type="match status" value="1"/>
</dbReference>
<reference evidence="3 4" key="1">
    <citation type="submission" date="2019-06" db="EMBL/GenBank/DDBJ databases">
        <title>Genome sequencing of plant associated microbes to promote plant fitness in Sorghum bicolor and Oryza sativa.</title>
        <authorList>
            <person name="Coleman-Derr D."/>
        </authorList>
    </citation>
    <scope>NUCLEOTIDE SEQUENCE [LARGE SCALE GENOMIC DNA]</scope>
    <source>
        <strain evidence="3 4">KV-663</strain>
    </source>
</reference>
<dbReference type="Proteomes" id="UP000316747">
    <property type="component" value="Unassembled WGS sequence"/>
</dbReference>